<sequence length="236" mass="24015">MLALAFVVGLVDLAPATSADSDLAAALVELAVEQRSPNTVSGVLFDLRATDTLGEALALFAASAGLQLVLRELPGEQRRSEPRSGAPGREAPPTSDAVRAAALALVVPTAVFAVYVTFRGHLGLGGGLQAGALAVTALALVFLAGRYRAQRHFAPDRQLDILEAVSLGGYVVVGLAGLVVAGAFLANVLPLGVLGELVSSGTILALSLLVAIEAGAAVLLIVAEVQEEPLEREEPG</sequence>
<dbReference type="PANTHER" id="PTHR33932">
    <property type="entry name" value="NA(+)/H(+) ANTIPORTER SUBUNIT B"/>
    <property type="match status" value="1"/>
</dbReference>
<dbReference type="GO" id="GO:0005886">
    <property type="term" value="C:plasma membrane"/>
    <property type="evidence" value="ECO:0007669"/>
    <property type="project" value="UniProtKB-SubCell"/>
</dbReference>
<feature type="domain" description="Na+/H+ antiporter MnhB subunit-related protein" evidence="8">
    <location>
        <begin position="99"/>
        <end position="219"/>
    </location>
</feature>
<dbReference type="PANTHER" id="PTHR33932:SF4">
    <property type="entry name" value="NA(+)_H(+) ANTIPORTER SUBUNIT B"/>
    <property type="match status" value="1"/>
</dbReference>
<keyword evidence="5 7" id="KW-1133">Transmembrane helix</keyword>
<evidence type="ECO:0000256" key="3">
    <source>
        <dbReference type="ARBA" id="ARBA00022475"/>
    </source>
</evidence>
<accession>A0A8J3ERA8</accession>
<evidence type="ECO:0000256" key="5">
    <source>
        <dbReference type="ARBA" id="ARBA00022989"/>
    </source>
</evidence>
<dbReference type="EMBL" id="BMHA01000003">
    <property type="protein sequence ID" value="GGI04601.1"/>
    <property type="molecule type" value="Genomic_DNA"/>
</dbReference>
<comment type="caution">
    <text evidence="9">The sequence shown here is derived from an EMBL/GenBank/DDBJ whole genome shotgun (WGS) entry which is preliminary data.</text>
</comment>
<keyword evidence="3" id="KW-1003">Cell membrane</keyword>
<dbReference type="AlphaFoldDB" id="A0A8J3ERA8"/>
<evidence type="ECO:0000256" key="4">
    <source>
        <dbReference type="ARBA" id="ARBA00022692"/>
    </source>
</evidence>
<dbReference type="InterPro" id="IPR007182">
    <property type="entry name" value="MnhB"/>
</dbReference>
<dbReference type="InterPro" id="IPR050622">
    <property type="entry name" value="CPA3_antiporter_subunitB"/>
</dbReference>
<name>A0A8J3ERA8_9ACTN</name>
<keyword evidence="6 7" id="KW-0472">Membrane</keyword>
<feature type="transmembrane region" description="Helical" evidence="7">
    <location>
        <begin position="165"/>
        <end position="189"/>
    </location>
</feature>
<reference evidence="9" key="1">
    <citation type="journal article" date="2014" name="Int. J. Syst. Evol. Microbiol.">
        <title>Complete genome sequence of Corynebacterium casei LMG S-19264T (=DSM 44701T), isolated from a smear-ripened cheese.</title>
        <authorList>
            <consortium name="US DOE Joint Genome Institute (JGI-PGF)"/>
            <person name="Walter F."/>
            <person name="Albersmeier A."/>
            <person name="Kalinowski J."/>
            <person name="Ruckert C."/>
        </authorList>
    </citation>
    <scope>NUCLEOTIDE SEQUENCE</scope>
    <source>
        <strain evidence="9">CGMCC 1.14988</strain>
    </source>
</reference>
<evidence type="ECO:0000256" key="2">
    <source>
        <dbReference type="ARBA" id="ARBA00009425"/>
    </source>
</evidence>
<evidence type="ECO:0000256" key="6">
    <source>
        <dbReference type="ARBA" id="ARBA00023136"/>
    </source>
</evidence>
<evidence type="ECO:0000256" key="1">
    <source>
        <dbReference type="ARBA" id="ARBA00004651"/>
    </source>
</evidence>
<dbReference type="Proteomes" id="UP000650511">
    <property type="component" value="Unassembled WGS sequence"/>
</dbReference>
<keyword evidence="10" id="KW-1185">Reference proteome</keyword>
<proteinExistence type="inferred from homology"/>
<keyword evidence="4 7" id="KW-0812">Transmembrane</keyword>
<protein>
    <recommendedName>
        <fullName evidence="8">Na+/H+ antiporter MnhB subunit-related protein domain-containing protein</fullName>
    </recommendedName>
</protein>
<feature type="transmembrane region" description="Helical" evidence="7">
    <location>
        <begin position="201"/>
        <end position="223"/>
    </location>
</feature>
<feature type="transmembrane region" description="Helical" evidence="7">
    <location>
        <begin position="124"/>
        <end position="144"/>
    </location>
</feature>
<comment type="similarity">
    <text evidence="2">Belongs to the CPA3 antiporters (TC 2.A.63) subunit B family.</text>
</comment>
<evidence type="ECO:0000256" key="7">
    <source>
        <dbReference type="SAM" id="Phobius"/>
    </source>
</evidence>
<evidence type="ECO:0000313" key="10">
    <source>
        <dbReference type="Proteomes" id="UP000650511"/>
    </source>
</evidence>
<reference evidence="9" key="2">
    <citation type="submission" date="2020-09" db="EMBL/GenBank/DDBJ databases">
        <authorList>
            <person name="Sun Q."/>
            <person name="Zhou Y."/>
        </authorList>
    </citation>
    <scope>NUCLEOTIDE SEQUENCE</scope>
    <source>
        <strain evidence="9">CGMCC 1.14988</strain>
    </source>
</reference>
<evidence type="ECO:0000313" key="9">
    <source>
        <dbReference type="EMBL" id="GGI04601.1"/>
    </source>
</evidence>
<dbReference type="Pfam" id="PF04039">
    <property type="entry name" value="MnhB"/>
    <property type="match status" value="1"/>
</dbReference>
<organism evidence="9 10">
    <name type="scientific">Egicoccus halophilus</name>
    <dbReference type="NCBI Taxonomy" id="1670830"/>
    <lineage>
        <taxon>Bacteria</taxon>
        <taxon>Bacillati</taxon>
        <taxon>Actinomycetota</taxon>
        <taxon>Nitriliruptoria</taxon>
        <taxon>Egicoccales</taxon>
        <taxon>Egicoccaceae</taxon>
        <taxon>Egicoccus</taxon>
    </lineage>
</organism>
<evidence type="ECO:0000259" key="8">
    <source>
        <dbReference type="Pfam" id="PF04039"/>
    </source>
</evidence>
<comment type="subcellular location">
    <subcellularLocation>
        <location evidence="1">Cell membrane</location>
        <topology evidence="1">Multi-pass membrane protein</topology>
    </subcellularLocation>
</comment>
<gene>
    <name evidence="9" type="ORF">GCM10011354_09910</name>
</gene>